<sequence length="55" mass="5976">MLGMEDKGQIQETGFGCGKLRIGADGAQNIFGSGKFFIGEMNIQTFLVIDMALYL</sequence>
<dbReference type="EMBL" id="VSSQ01139249">
    <property type="protein sequence ID" value="MPN61936.1"/>
    <property type="molecule type" value="Genomic_DNA"/>
</dbReference>
<comment type="caution">
    <text evidence="1">The sequence shown here is derived from an EMBL/GenBank/DDBJ whole genome shotgun (WGS) entry which is preliminary data.</text>
</comment>
<protein>
    <submittedName>
        <fullName evidence="1">Uncharacterized protein</fullName>
    </submittedName>
</protein>
<reference evidence="1" key="1">
    <citation type="submission" date="2019-08" db="EMBL/GenBank/DDBJ databases">
        <authorList>
            <person name="Kucharzyk K."/>
            <person name="Murdoch R.W."/>
            <person name="Higgins S."/>
            <person name="Loffler F."/>
        </authorList>
    </citation>
    <scope>NUCLEOTIDE SEQUENCE</scope>
</reference>
<name>A0A645JEN7_9ZZZZ</name>
<dbReference type="AlphaFoldDB" id="A0A645JEN7"/>
<evidence type="ECO:0000313" key="1">
    <source>
        <dbReference type="EMBL" id="MPN61936.1"/>
    </source>
</evidence>
<gene>
    <name evidence="1" type="ORF">SDC9_209682</name>
</gene>
<organism evidence="1">
    <name type="scientific">bioreactor metagenome</name>
    <dbReference type="NCBI Taxonomy" id="1076179"/>
    <lineage>
        <taxon>unclassified sequences</taxon>
        <taxon>metagenomes</taxon>
        <taxon>ecological metagenomes</taxon>
    </lineage>
</organism>
<accession>A0A645JEN7</accession>
<proteinExistence type="predicted"/>